<gene>
    <name evidence="1" type="ORF">Bca52824_024524</name>
</gene>
<reference evidence="1 2" key="1">
    <citation type="submission" date="2020-02" db="EMBL/GenBank/DDBJ databases">
        <authorList>
            <person name="Ma Q."/>
            <person name="Huang Y."/>
            <person name="Song X."/>
            <person name="Pei D."/>
        </authorList>
    </citation>
    <scope>NUCLEOTIDE SEQUENCE [LARGE SCALE GENOMIC DNA]</scope>
    <source>
        <strain evidence="1">Sxm20200214</strain>
        <tissue evidence="1">Leaf</tissue>
    </source>
</reference>
<organism evidence="1 2">
    <name type="scientific">Brassica carinata</name>
    <name type="common">Ethiopian mustard</name>
    <name type="synonym">Abyssinian cabbage</name>
    <dbReference type="NCBI Taxonomy" id="52824"/>
    <lineage>
        <taxon>Eukaryota</taxon>
        <taxon>Viridiplantae</taxon>
        <taxon>Streptophyta</taxon>
        <taxon>Embryophyta</taxon>
        <taxon>Tracheophyta</taxon>
        <taxon>Spermatophyta</taxon>
        <taxon>Magnoliopsida</taxon>
        <taxon>eudicotyledons</taxon>
        <taxon>Gunneridae</taxon>
        <taxon>Pentapetalae</taxon>
        <taxon>rosids</taxon>
        <taxon>malvids</taxon>
        <taxon>Brassicales</taxon>
        <taxon>Brassicaceae</taxon>
        <taxon>Brassiceae</taxon>
        <taxon>Brassica</taxon>
    </lineage>
</organism>
<proteinExistence type="predicted"/>
<name>A0A8X8AVR4_BRACI</name>
<dbReference type="EMBL" id="JAAMPC010000005">
    <property type="protein sequence ID" value="KAG2312967.1"/>
    <property type="molecule type" value="Genomic_DNA"/>
</dbReference>
<evidence type="ECO:0000313" key="2">
    <source>
        <dbReference type="Proteomes" id="UP000886595"/>
    </source>
</evidence>
<evidence type="ECO:0000313" key="1">
    <source>
        <dbReference type="EMBL" id="KAG2312967.1"/>
    </source>
</evidence>
<protein>
    <submittedName>
        <fullName evidence="1">Uncharacterized protein</fullName>
    </submittedName>
</protein>
<keyword evidence="2" id="KW-1185">Reference proteome</keyword>
<dbReference type="Proteomes" id="UP000886595">
    <property type="component" value="Unassembled WGS sequence"/>
</dbReference>
<comment type="caution">
    <text evidence="1">The sequence shown here is derived from an EMBL/GenBank/DDBJ whole genome shotgun (WGS) entry which is preliminary data.</text>
</comment>
<sequence>MITLHGKVEDIPSYTSLFVRLGNKESLALRILFFAQVDNLPQQAIAIFAQIEMAWFKADLYTCQSVLAAYVRSNTPTLDAFEFLRKTSDVYKLKTIVIEYSCLIDKNMKSEGLEMAIE</sequence>
<dbReference type="AlphaFoldDB" id="A0A8X8AVR4"/>
<accession>A0A8X8AVR4</accession>